<evidence type="ECO:0000313" key="2">
    <source>
        <dbReference type="EMBL" id="TYK21458.1"/>
    </source>
</evidence>
<evidence type="ECO:0000313" key="3">
    <source>
        <dbReference type="Proteomes" id="UP000321393"/>
    </source>
</evidence>
<sequence length="363" mass="39952">MCEEVLAPKYGRNEVGVLTRENPSRRHRFVAAAVFVRSPSGVDRKPSVEAVKSSRAPSSVTRVDSHHGSHRLDRFIIVVAFSVRSPPSMSSPVVCLPSRSIARTRTRKPKPTLVVAITRRIVLPSPSLSPSDLLHLEVVAGRLPSVTPHEAEPPVASHTHILASRTKSRAAPSRARARAIRVSFSRVCLLEPPCAHEPPVRATFCFLAEPPSRFTYFLATSLILCSFPPVLDSLDQVILERGISPVKVSIIATSTSSKTSLLGKRDFVVRTHLSKSPVRRNRQSDIDIDMIRVVRRDRSQPDCLSVSSGYTTDQIVLSVPLGSPKTSYVPLGSHVARVWERVSRGEVRAKASWRATRSNRGEP</sequence>
<accession>A0A5A7UE59</accession>
<proteinExistence type="predicted"/>
<reference evidence="3 4" key="1">
    <citation type="submission" date="2019-08" db="EMBL/GenBank/DDBJ databases">
        <title>Draft genome sequences of two oriental melons (Cucumis melo L. var makuwa).</title>
        <authorList>
            <person name="Kwon S.-Y."/>
        </authorList>
    </citation>
    <scope>NUCLEOTIDE SEQUENCE [LARGE SCALE GENOMIC DNA]</scope>
    <source>
        <strain evidence="4">cv. Chang Bougi</strain>
        <strain evidence="3">cv. SW 3</strain>
        <tissue evidence="1">Leaf</tissue>
    </source>
</reference>
<name>A0A5A7UE59_CUCMM</name>
<gene>
    <name evidence="2" type="ORF">E5676_scaffold609G001340</name>
    <name evidence="1" type="ORF">E6C27_scaffold60G001830</name>
</gene>
<evidence type="ECO:0000313" key="1">
    <source>
        <dbReference type="EMBL" id="KAA0051779.1"/>
    </source>
</evidence>
<dbReference type="EMBL" id="SSTD01005662">
    <property type="protein sequence ID" value="TYK21458.1"/>
    <property type="molecule type" value="Genomic_DNA"/>
</dbReference>
<comment type="caution">
    <text evidence="1">The sequence shown here is derived from an EMBL/GenBank/DDBJ whole genome shotgun (WGS) entry which is preliminary data.</text>
</comment>
<organism evidence="1 3">
    <name type="scientific">Cucumis melo var. makuwa</name>
    <name type="common">Oriental melon</name>
    <dbReference type="NCBI Taxonomy" id="1194695"/>
    <lineage>
        <taxon>Eukaryota</taxon>
        <taxon>Viridiplantae</taxon>
        <taxon>Streptophyta</taxon>
        <taxon>Embryophyta</taxon>
        <taxon>Tracheophyta</taxon>
        <taxon>Spermatophyta</taxon>
        <taxon>Magnoliopsida</taxon>
        <taxon>eudicotyledons</taxon>
        <taxon>Gunneridae</taxon>
        <taxon>Pentapetalae</taxon>
        <taxon>rosids</taxon>
        <taxon>fabids</taxon>
        <taxon>Cucurbitales</taxon>
        <taxon>Cucurbitaceae</taxon>
        <taxon>Benincaseae</taxon>
        <taxon>Cucumis</taxon>
    </lineage>
</organism>
<evidence type="ECO:0008006" key="5">
    <source>
        <dbReference type="Google" id="ProtNLM"/>
    </source>
</evidence>
<dbReference type="Proteomes" id="UP000321947">
    <property type="component" value="Unassembled WGS sequence"/>
</dbReference>
<dbReference type="EMBL" id="SSTE01011134">
    <property type="protein sequence ID" value="KAA0051779.1"/>
    <property type="molecule type" value="Genomic_DNA"/>
</dbReference>
<evidence type="ECO:0000313" key="4">
    <source>
        <dbReference type="Proteomes" id="UP000321947"/>
    </source>
</evidence>
<protein>
    <recommendedName>
        <fullName evidence="5">Ty3-gypsy retrotransposon protein</fullName>
    </recommendedName>
</protein>
<dbReference type="Proteomes" id="UP000321393">
    <property type="component" value="Unassembled WGS sequence"/>
</dbReference>
<dbReference type="AlphaFoldDB" id="A0A5A7UE59"/>